<sequence length="593" mass="64728">MADRLYQYSTASALMSGVASTGIPLSNLLSHGSHGLGTMVSINGEVVILDSTTYHLQSSGAVRIVEPHEQLPFAMVTSFDDCKTRTRSTFSDLPSKQSILQNLQSLFHGLNNRFAFFLIPRIHLDTITARVVRGQQYPLQPLSELGEAQKVNTYEGVSGTIVGFWSPAYMDGISVSGLHMHFLSEDRSYGGHVLEMKSRSEFVFEAALLNEFDLELADSEDFGNARLEIGGEALKKSRLADKSVIVPALYPICYGRMSSSLPGSRDLPRSQYDLSTYWGRVRECAGISDPRMLFISSSGLENAKKLIISYKNGETKEMTPELWRAKQIVDSTLHPDTGNPVFLPFRMSSFVLSNLVVTAGMLTPGLQTTGTLLWQIANQSLNVAINSSNANKSTPLTTSMLIKSYLLAVSASCSVALGLNAIVPRLKNISPNTKLILSRLVPFAAVSSATALNVLLMRSEEIRRGIDVYPVLSESEKKARESSGQPIESLGKSKIAAKIAVGETAISRVLNATPIMVLPPLILVRLEKMDWLKQRPRLVLPVNLGLILTTSIFALPLALGAFPSRQAIGVKSLEEEFWDKGGDGGKVEFNRGM</sequence>
<dbReference type="Pfam" id="PF03820">
    <property type="entry name" value="SFXNs"/>
    <property type="match status" value="1"/>
</dbReference>
<keyword evidence="7" id="KW-0496">Mitochondrion</keyword>
<reference evidence="11" key="1">
    <citation type="journal article" date="2015" name="Genome Announc.">
        <title>Genome sequence of the AIDS-associated pathogen Penicillium marneffei (ATCC18224) and its near taxonomic relative Talaromyces stipitatus (ATCC10500).</title>
        <authorList>
            <person name="Nierman W.C."/>
            <person name="Fedorova-Abrams N.D."/>
            <person name="Andrianopoulos A."/>
        </authorList>
    </citation>
    <scope>NUCLEOTIDE SEQUENCE [LARGE SCALE GENOMIC DNA]</scope>
    <source>
        <strain evidence="11">ATCC 10500 / CBS 375.48 / QM 6759 / NRRL 1006</strain>
    </source>
</reference>
<gene>
    <name evidence="10" type="ORF">TSTA_096000</name>
</gene>
<dbReference type="SUPFAM" id="SSF117856">
    <property type="entry name" value="AF0104/ALDC/Ptd012-like"/>
    <property type="match status" value="1"/>
</dbReference>
<evidence type="ECO:0000313" key="10">
    <source>
        <dbReference type="EMBL" id="EED22351.1"/>
    </source>
</evidence>
<accession>B8M3H9</accession>
<proteinExistence type="inferred from homology"/>
<dbReference type="InterPro" id="IPR005128">
    <property type="entry name" value="Acetolactate_a_deCO2ase"/>
</dbReference>
<evidence type="ECO:0000256" key="1">
    <source>
        <dbReference type="ARBA" id="ARBA00004225"/>
    </source>
</evidence>
<dbReference type="InterPro" id="IPR004686">
    <property type="entry name" value="Mtc"/>
</dbReference>
<dbReference type="HOGENOM" id="CLU_460176_0_0_1"/>
<dbReference type="Gene3D" id="3.30.1330.80">
    <property type="entry name" value="Hypothetical protein, similar to alpha- acetolactate decarboxylase, domain 2"/>
    <property type="match status" value="2"/>
</dbReference>
<feature type="transmembrane region" description="Helical" evidence="9">
    <location>
        <begin position="435"/>
        <end position="456"/>
    </location>
</feature>
<organism evidence="10 11">
    <name type="scientific">Talaromyces stipitatus (strain ATCC 10500 / CBS 375.48 / QM 6759 / NRRL 1006)</name>
    <name type="common">Penicillium stipitatum</name>
    <dbReference type="NCBI Taxonomy" id="441959"/>
    <lineage>
        <taxon>Eukaryota</taxon>
        <taxon>Fungi</taxon>
        <taxon>Dikarya</taxon>
        <taxon>Ascomycota</taxon>
        <taxon>Pezizomycotina</taxon>
        <taxon>Eurotiomycetes</taxon>
        <taxon>Eurotiomycetidae</taxon>
        <taxon>Eurotiales</taxon>
        <taxon>Trichocomaceae</taxon>
        <taxon>Talaromyces</taxon>
        <taxon>Talaromyces sect. Talaromyces</taxon>
    </lineage>
</organism>
<keyword evidence="6 9" id="KW-1133">Transmembrane helix</keyword>
<protein>
    <submittedName>
        <fullName evidence="10">Mitochondrial cation transporter, putative</fullName>
    </submittedName>
</protein>
<evidence type="ECO:0000256" key="9">
    <source>
        <dbReference type="SAM" id="Phobius"/>
    </source>
</evidence>
<evidence type="ECO:0000313" key="11">
    <source>
        <dbReference type="Proteomes" id="UP000001745"/>
    </source>
</evidence>
<dbReference type="EMBL" id="EQ962653">
    <property type="protein sequence ID" value="EED22351.1"/>
    <property type="molecule type" value="Genomic_DNA"/>
</dbReference>
<evidence type="ECO:0000256" key="7">
    <source>
        <dbReference type="ARBA" id="ARBA00023128"/>
    </source>
</evidence>
<evidence type="ECO:0000256" key="8">
    <source>
        <dbReference type="ARBA" id="ARBA00023136"/>
    </source>
</evidence>
<dbReference type="GO" id="GO:0047605">
    <property type="term" value="F:acetolactate decarboxylase activity"/>
    <property type="evidence" value="ECO:0007669"/>
    <property type="project" value="InterPro"/>
</dbReference>
<evidence type="ECO:0000256" key="2">
    <source>
        <dbReference type="ARBA" id="ARBA00005974"/>
    </source>
</evidence>
<evidence type="ECO:0000256" key="3">
    <source>
        <dbReference type="ARBA" id="ARBA00022448"/>
    </source>
</evidence>
<name>B8M3H9_TALSN</name>
<dbReference type="GO" id="GO:0005743">
    <property type="term" value="C:mitochondrial inner membrane"/>
    <property type="evidence" value="ECO:0007669"/>
    <property type="project" value="TreeGrafter"/>
</dbReference>
<dbReference type="VEuPathDB" id="FungiDB:TSTA_096000"/>
<keyword evidence="8 9" id="KW-0472">Membrane</keyword>
<dbReference type="AlphaFoldDB" id="B8M3H9"/>
<keyword evidence="5" id="KW-0029">Amino-acid transport</keyword>
<dbReference type="RefSeq" id="XP_002479314.1">
    <property type="nucleotide sequence ID" value="XM_002479269.1"/>
</dbReference>
<dbReference type="eggNOG" id="KOG3767">
    <property type="taxonomic scope" value="Eukaryota"/>
</dbReference>
<evidence type="ECO:0000256" key="6">
    <source>
        <dbReference type="ARBA" id="ARBA00022989"/>
    </source>
</evidence>
<dbReference type="GO" id="GO:0006865">
    <property type="term" value="P:amino acid transport"/>
    <property type="evidence" value="ECO:0007669"/>
    <property type="project" value="UniProtKB-KW"/>
</dbReference>
<keyword evidence="11" id="KW-1185">Reference proteome</keyword>
<dbReference type="FunCoup" id="B8M3H9">
    <property type="interactions" value="288"/>
</dbReference>
<dbReference type="OrthoDB" id="6608471at2759"/>
<dbReference type="GO" id="GO:1990542">
    <property type="term" value="P:mitochondrial transmembrane transport"/>
    <property type="evidence" value="ECO:0007669"/>
    <property type="project" value="TreeGrafter"/>
</dbReference>
<dbReference type="Pfam" id="PF03306">
    <property type="entry name" value="AAL_decarboxy"/>
    <property type="match status" value="1"/>
</dbReference>
<dbReference type="InParanoid" id="B8M3H9"/>
<dbReference type="GO" id="GO:0045151">
    <property type="term" value="P:acetoin biosynthetic process"/>
    <property type="evidence" value="ECO:0007669"/>
    <property type="project" value="InterPro"/>
</dbReference>
<dbReference type="PANTHER" id="PTHR11153:SF6">
    <property type="entry name" value="SIDEROFLEXIN-5"/>
    <property type="match status" value="1"/>
</dbReference>
<comment type="similarity">
    <text evidence="2">Belongs to the sideroflexin family.</text>
</comment>
<keyword evidence="3" id="KW-0813">Transport</keyword>
<comment type="subcellular location">
    <subcellularLocation>
        <location evidence="1">Mitochondrion membrane</location>
        <topology evidence="1">Multi-pass membrane protein</topology>
    </subcellularLocation>
</comment>
<dbReference type="PANTHER" id="PTHR11153">
    <property type="entry name" value="SIDEROFLEXIN"/>
    <property type="match status" value="1"/>
</dbReference>
<feature type="transmembrane region" description="Helical" evidence="9">
    <location>
        <begin position="538"/>
        <end position="562"/>
    </location>
</feature>
<dbReference type="STRING" id="441959.B8M3H9"/>
<feature type="transmembrane region" description="Helical" evidence="9">
    <location>
        <begin position="405"/>
        <end position="423"/>
    </location>
</feature>
<dbReference type="Proteomes" id="UP000001745">
    <property type="component" value="Unassembled WGS sequence"/>
</dbReference>
<dbReference type="GO" id="GO:0015075">
    <property type="term" value="F:monoatomic ion transmembrane transporter activity"/>
    <property type="evidence" value="ECO:0007669"/>
    <property type="project" value="InterPro"/>
</dbReference>
<evidence type="ECO:0000256" key="4">
    <source>
        <dbReference type="ARBA" id="ARBA00022692"/>
    </source>
</evidence>
<dbReference type="GeneID" id="8105911"/>
<dbReference type="CDD" id="cd17299">
    <property type="entry name" value="acetolactate_decarboxylase"/>
    <property type="match status" value="1"/>
</dbReference>
<dbReference type="NCBIfam" id="TIGR00798">
    <property type="entry name" value="mtc"/>
    <property type="match status" value="1"/>
</dbReference>
<keyword evidence="4 9" id="KW-0812">Transmembrane</keyword>
<dbReference type="PhylomeDB" id="B8M3H9"/>
<dbReference type="UniPathway" id="UPA00626">
    <property type="reaction ID" value="UER00678"/>
</dbReference>
<evidence type="ECO:0000256" key="5">
    <source>
        <dbReference type="ARBA" id="ARBA00022970"/>
    </source>
</evidence>